<accession>A0A8H7QI99</accession>
<evidence type="ECO:0000313" key="3">
    <source>
        <dbReference type="Proteomes" id="UP000650833"/>
    </source>
</evidence>
<dbReference type="OrthoDB" id="2158148at2759"/>
<proteinExistence type="predicted"/>
<gene>
    <name evidence="2" type="ORF">INT46_009397</name>
</gene>
<sequence>MAFIFSTQLNTTPRREKICDWAGPKKKIDTTAITASVTPSPSPDCWKDVSSNIKKMDSNYDATFHAWLKSEDNVLVTSLYLHRIANDYPLERIINALEWLSIDWRWESTSILVRHVTADWVDEQGNVKRAELLRKLTQQWATHFTATLITTILTSAPYTTCIKKRERFIQEFTKDWDFSKLSEFFMFLRSRANIDCKFKCAMLQEAARKEAQEKPQPTIKSSRQHQRRVSFSDEMKKTYLKENSSCNAGSTTGSNGGGSSSNSSSTSSSSASSSSSTTTTATNLQSRYNDNDQLANLLAKK</sequence>
<feature type="compositionally biased region" description="Low complexity" evidence="1">
    <location>
        <begin position="260"/>
        <end position="283"/>
    </location>
</feature>
<name>A0A8H7QI99_9FUNG</name>
<dbReference type="Proteomes" id="UP000650833">
    <property type="component" value="Unassembled WGS sequence"/>
</dbReference>
<protein>
    <submittedName>
        <fullName evidence="2">Uncharacterized protein</fullName>
    </submittedName>
</protein>
<evidence type="ECO:0000256" key="1">
    <source>
        <dbReference type="SAM" id="MobiDB-lite"/>
    </source>
</evidence>
<feature type="compositionally biased region" description="Basic and acidic residues" evidence="1">
    <location>
        <begin position="230"/>
        <end position="240"/>
    </location>
</feature>
<dbReference type="EMBL" id="JAEPRC010000750">
    <property type="protein sequence ID" value="KAG2192163.1"/>
    <property type="molecule type" value="Genomic_DNA"/>
</dbReference>
<feature type="compositionally biased region" description="Low complexity" evidence="1">
    <location>
        <begin position="243"/>
        <end position="253"/>
    </location>
</feature>
<organism evidence="2 3">
    <name type="scientific">Mucor plumbeus</name>
    <dbReference type="NCBI Taxonomy" id="97098"/>
    <lineage>
        <taxon>Eukaryota</taxon>
        <taxon>Fungi</taxon>
        <taxon>Fungi incertae sedis</taxon>
        <taxon>Mucoromycota</taxon>
        <taxon>Mucoromycotina</taxon>
        <taxon>Mucoromycetes</taxon>
        <taxon>Mucorales</taxon>
        <taxon>Mucorineae</taxon>
        <taxon>Mucoraceae</taxon>
        <taxon>Mucor</taxon>
    </lineage>
</organism>
<dbReference type="AlphaFoldDB" id="A0A8H7QI99"/>
<feature type="compositionally biased region" description="Polar residues" evidence="1">
    <location>
        <begin position="284"/>
        <end position="294"/>
    </location>
</feature>
<keyword evidence="3" id="KW-1185">Reference proteome</keyword>
<reference evidence="2" key="1">
    <citation type="submission" date="2020-12" db="EMBL/GenBank/DDBJ databases">
        <title>Metabolic potential, ecology and presence of endohyphal bacteria is reflected in genomic diversity of Mucoromycotina.</title>
        <authorList>
            <person name="Muszewska A."/>
            <person name="Okrasinska A."/>
            <person name="Steczkiewicz K."/>
            <person name="Drgas O."/>
            <person name="Orlowska M."/>
            <person name="Perlinska-Lenart U."/>
            <person name="Aleksandrzak-Piekarczyk T."/>
            <person name="Szatraj K."/>
            <person name="Zielenkiewicz U."/>
            <person name="Pilsyk S."/>
            <person name="Malc E."/>
            <person name="Mieczkowski P."/>
            <person name="Kruszewska J.S."/>
            <person name="Biernat P."/>
            <person name="Pawlowska J."/>
        </authorList>
    </citation>
    <scope>NUCLEOTIDE SEQUENCE</scope>
    <source>
        <strain evidence="2">CBS 226.32</strain>
    </source>
</reference>
<evidence type="ECO:0000313" key="2">
    <source>
        <dbReference type="EMBL" id="KAG2192163.1"/>
    </source>
</evidence>
<comment type="caution">
    <text evidence="2">The sequence shown here is derived from an EMBL/GenBank/DDBJ whole genome shotgun (WGS) entry which is preliminary data.</text>
</comment>
<feature type="region of interest" description="Disordered" evidence="1">
    <location>
        <begin position="209"/>
        <end position="301"/>
    </location>
</feature>